<dbReference type="SUPFAM" id="SSF48371">
    <property type="entry name" value="ARM repeat"/>
    <property type="match status" value="1"/>
</dbReference>
<dbReference type="InterPro" id="IPR000241">
    <property type="entry name" value="RlmKL-like_Mtase"/>
</dbReference>
<sequence>MDELQKLLQDTKDLSPKARRELLLPRLSRGDISRIFHLLLAGKEQRAFLRLLCDLAPQKEMQEIIQHNIELHPEAFPRLLQSEDPKVRKTCAQLLGRVCPDAFAPHLLHALAAEKTDFVRPSILLALGNARHAEGVREALRAFVIPEGDEKQVKEQQLALQKALSSLSSLEKPALPLAGACKGKILYLSCPNARVTALEMQELGFSPSAPDHPRGYLSLQGVPSLERLFEARTFFDAGFFFGKFDSLSSAVEAVSSHKLVGEVESLYGRSDLTYRVETICDFEPMGQKERKATAEAIAVNLGTSSRLQNSPSAYSLEIRLIVSQKYVYVLLVPACGELDARFTYRAQAISASIHPAVAASCVYFCKSYLKEKAHVLDCFCGSGTMLFERARYPYRSLTGADISHPALKAARANERLARTGAHFLIKNAVTPFEKRYDEVICNMPFGLRVSSHGENRRLYMDFLDNLARTLAPGGTAFLFTHEKKLIAGLLKNKYRLLERKTFAAGGLYPSMFIVQRISDN</sequence>
<dbReference type="Proteomes" id="UP000617951">
    <property type="component" value="Unassembled WGS sequence"/>
</dbReference>
<dbReference type="Pfam" id="PF01170">
    <property type="entry name" value="UPF0020"/>
    <property type="match status" value="1"/>
</dbReference>
<dbReference type="PANTHER" id="PTHR14911:SF13">
    <property type="entry name" value="TRNA (GUANINE(6)-N2)-METHYLTRANSFERASE THUMP3"/>
    <property type="match status" value="1"/>
</dbReference>
<keyword evidence="3" id="KW-1185">Reference proteome</keyword>
<dbReference type="InterPro" id="IPR016024">
    <property type="entry name" value="ARM-type_fold"/>
</dbReference>
<dbReference type="RefSeq" id="WP_249279522.1">
    <property type="nucleotide sequence ID" value="NZ_JACRSS010000001.1"/>
</dbReference>
<dbReference type="Gene3D" id="1.25.10.10">
    <property type="entry name" value="Leucine-rich Repeat Variant"/>
    <property type="match status" value="1"/>
</dbReference>
<feature type="domain" description="Ribosomal RNA large subunit methyltransferase K/L-like methyltransferase" evidence="1">
    <location>
        <begin position="344"/>
        <end position="493"/>
    </location>
</feature>
<name>A0A926DID0_9FIRM</name>
<keyword evidence="2" id="KW-0808">Transferase</keyword>
<dbReference type="AlphaFoldDB" id="A0A926DID0"/>
<keyword evidence="2" id="KW-0489">Methyltransferase</keyword>
<reference evidence="2" key="1">
    <citation type="submission" date="2020-08" db="EMBL/GenBank/DDBJ databases">
        <title>Genome public.</title>
        <authorList>
            <person name="Liu C."/>
            <person name="Sun Q."/>
        </authorList>
    </citation>
    <scope>NUCLEOTIDE SEQUENCE</scope>
    <source>
        <strain evidence="2">NSJ-63</strain>
    </source>
</reference>
<comment type="caution">
    <text evidence="2">The sequence shown here is derived from an EMBL/GenBank/DDBJ whole genome shotgun (WGS) entry which is preliminary data.</text>
</comment>
<proteinExistence type="predicted"/>
<evidence type="ECO:0000259" key="1">
    <source>
        <dbReference type="Pfam" id="PF01170"/>
    </source>
</evidence>
<evidence type="ECO:0000313" key="2">
    <source>
        <dbReference type="EMBL" id="MBC8537630.1"/>
    </source>
</evidence>
<gene>
    <name evidence="2" type="ORF">H8693_01635</name>
</gene>
<dbReference type="Gene3D" id="3.40.50.150">
    <property type="entry name" value="Vaccinia Virus protein VP39"/>
    <property type="match status" value="1"/>
</dbReference>
<dbReference type="SUPFAM" id="SSF53335">
    <property type="entry name" value="S-adenosyl-L-methionine-dependent methyltransferases"/>
    <property type="match status" value="1"/>
</dbReference>
<evidence type="ECO:0000313" key="3">
    <source>
        <dbReference type="Proteomes" id="UP000617951"/>
    </source>
</evidence>
<accession>A0A926DID0</accession>
<organism evidence="2 3">
    <name type="scientific">Guopingia tenuis</name>
    <dbReference type="NCBI Taxonomy" id="2763656"/>
    <lineage>
        <taxon>Bacteria</taxon>
        <taxon>Bacillati</taxon>
        <taxon>Bacillota</taxon>
        <taxon>Clostridia</taxon>
        <taxon>Christensenellales</taxon>
        <taxon>Christensenellaceae</taxon>
        <taxon>Guopingia</taxon>
    </lineage>
</organism>
<dbReference type="GO" id="GO:0016423">
    <property type="term" value="F:tRNA (guanine) methyltransferase activity"/>
    <property type="evidence" value="ECO:0007669"/>
    <property type="project" value="TreeGrafter"/>
</dbReference>
<dbReference type="CDD" id="cd02440">
    <property type="entry name" value="AdoMet_MTases"/>
    <property type="match status" value="1"/>
</dbReference>
<dbReference type="GO" id="GO:0030488">
    <property type="term" value="P:tRNA methylation"/>
    <property type="evidence" value="ECO:0007669"/>
    <property type="project" value="TreeGrafter"/>
</dbReference>
<dbReference type="InterPro" id="IPR029063">
    <property type="entry name" value="SAM-dependent_MTases_sf"/>
</dbReference>
<protein>
    <submittedName>
        <fullName evidence="2">Methyltransferase</fullName>
    </submittedName>
</protein>
<dbReference type="EMBL" id="JACRSS010000001">
    <property type="protein sequence ID" value="MBC8537630.1"/>
    <property type="molecule type" value="Genomic_DNA"/>
</dbReference>
<dbReference type="PANTHER" id="PTHR14911">
    <property type="entry name" value="THUMP DOMAIN-CONTAINING"/>
    <property type="match status" value="1"/>
</dbReference>
<dbReference type="InterPro" id="IPR011989">
    <property type="entry name" value="ARM-like"/>
</dbReference>